<comment type="subcellular location">
    <subcellularLocation>
        <location evidence="1">Cell outer membrane</location>
    </subcellularLocation>
</comment>
<gene>
    <name evidence="5" type="ORF">GCM10007053_22470</name>
</gene>
<dbReference type="GO" id="GO:0009279">
    <property type="term" value="C:cell outer membrane"/>
    <property type="evidence" value="ECO:0007669"/>
    <property type="project" value="UniProtKB-SubCell"/>
</dbReference>
<dbReference type="Gene3D" id="2.40.170.20">
    <property type="entry name" value="TonB-dependent receptor, beta-barrel domain"/>
    <property type="match status" value="1"/>
</dbReference>
<organism evidence="5 6">
    <name type="scientific">Parahalioglobus pacificus</name>
    <dbReference type="NCBI Taxonomy" id="930806"/>
    <lineage>
        <taxon>Bacteria</taxon>
        <taxon>Pseudomonadati</taxon>
        <taxon>Pseudomonadota</taxon>
        <taxon>Gammaproteobacteria</taxon>
        <taxon>Cellvibrionales</taxon>
        <taxon>Halieaceae</taxon>
        <taxon>Parahalioglobus</taxon>
    </lineage>
</organism>
<dbReference type="EMBL" id="BMYM01000002">
    <property type="protein sequence ID" value="GHD35494.1"/>
    <property type="molecule type" value="Genomic_DNA"/>
</dbReference>
<evidence type="ECO:0000313" key="6">
    <source>
        <dbReference type="Proteomes" id="UP000644693"/>
    </source>
</evidence>
<accession>A0A919CKZ2</accession>
<dbReference type="InterPro" id="IPR036942">
    <property type="entry name" value="Beta-barrel_TonB_sf"/>
</dbReference>
<protein>
    <recommendedName>
        <fullName evidence="4">TonB-dependent receptor-like beta-barrel domain-containing protein</fullName>
    </recommendedName>
</protein>
<reference evidence="5" key="2">
    <citation type="submission" date="2020-09" db="EMBL/GenBank/DDBJ databases">
        <authorList>
            <person name="Sun Q."/>
            <person name="Kim S."/>
        </authorList>
    </citation>
    <scope>NUCLEOTIDE SEQUENCE</scope>
    <source>
        <strain evidence="5">KCTC 23430</strain>
    </source>
</reference>
<dbReference type="Pfam" id="PF00593">
    <property type="entry name" value="TonB_dep_Rec_b-barrel"/>
    <property type="match status" value="1"/>
</dbReference>
<evidence type="ECO:0000256" key="3">
    <source>
        <dbReference type="ARBA" id="ARBA00023237"/>
    </source>
</evidence>
<keyword evidence="3" id="KW-0998">Cell outer membrane</keyword>
<dbReference type="AlphaFoldDB" id="A0A919CKZ2"/>
<proteinExistence type="predicted"/>
<name>A0A919CKZ2_9GAMM</name>
<dbReference type="Proteomes" id="UP000644693">
    <property type="component" value="Unassembled WGS sequence"/>
</dbReference>
<evidence type="ECO:0000313" key="5">
    <source>
        <dbReference type="EMBL" id="GHD35494.1"/>
    </source>
</evidence>
<sequence length="122" mass="13707">MLAGVWADYIRGELDSGDDVPRLPPMRIGGRLSWVSDRLDIWTRVVDADDQDRAGENEEETKGYTRWDAGADYRLGVADSEMVLFLAVNNITDEEIRLSTSFLRDVAPEAGLSVEMGLRLQF</sequence>
<dbReference type="InterPro" id="IPR000531">
    <property type="entry name" value="Beta-barrel_TonB"/>
</dbReference>
<reference evidence="5" key="1">
    <citation type="journal article" date="2014" name="Int. J. Syst. Evol. Microbiol.">
        <title>Complete genome sequence of Corynebacterium casei LMG S-19264T (=DSM 44701T), isolated from a smear-ripened cheese.</title>
        <authorList>
            <consortium name="US DOE Joint Genome Institute (JGI-PGF)"/>
            <person name="Walter F."/>
            <person name="Albersmeier A."/>
            <person name="Kalinowski J."/>
            <person name="Ruckert C."/>
        </authorList>
    </citation>
    <scope>NUCLEOTIDE SEQUENCE</scope>
    <source>
        <strain evidence="5">KCTC 23430</strain>
    </source>
</reference>
<evidence type="ECO:0000259" key="4">
    <source>
        <dbReference type="Pfam" id="PF00593"/>
    </source>
</evidence>
<keyword evidence="6" id="KW-1185">Reference proteome</keyword>
<comment type="caution">
    <text evidence="5">The sequence shown here is derived from an EMBL/GenBank/DDBJ whole genome shotgun (WGS) entry which is preliminary data.</text>
</comment>
<evidence type="ECO:0000256" key="2">
    <source>
        <dbReference type="ARBA" id="ARBA00023136"/>
    </source>
</evidence>
<keyword evidence="2" id="KW-0472">Membrane</keyword>
<dbReference type="SUPFAM" id="SSF56935">
    <property type="entry name" value="Porins"/>
    <property type="match status" value="1"/>
</dbReference>
<evidence type="ECO:0000256" key="1">
    <source>
        <dbReference type="ARBA" id="ARBA00004442"/>
    </source>
</evidence>
<feature type="domain" description="TonB-dependent receptor-like beta-barrel" evidence="4">
    <location>
        <begin position="13"/>
        <end position="91"/>
    </location>
</feature>